<dbReference type="OrthoDB" id="2329069at2759"/>
<dbReference type="AlphaFoldDB" id="A0A9N9ANL3"/>
<protein>
    <submittedName>
        <fullName evidence="1">8886_t:CDS:1</fullName>
    </submittedName>
</protein>
<evidence type="ECO:0000313" key="1">
    <source>
        <dbReference type="EMBL" id="CAG8536047.1"/>
    </source>
</evidence>
<dbReference type="EMBL" id="CAJVPI010000446">
    <property type="protein sequence ID" value="CAG8536047.1"/>
    <property type="molecule type" value="Genomic_DNA"/>
</dbReference>
<sequence length="176" mass="20314">MGVVLAIKEIKSKDWSAEEFWNIQIKDDHKTECNEFWQSVFKSLLQQRSISSDYGNENFVKKLFPDTEIPIVCSIDEAHELLTKAKGDETYFVQWRRQIRKISWVGFFNILLSTSGKIGKFLPPVTKDTISARSYDFIIFPAYLDVNTMDILASLAENVGLSRLYPMPNQILPAWV</sequence>
<proteinExistence type="predicted"/>
<evidence type="ECO:0000313" key="2">
    <source>
        <dbReference type="Proteomes" id="UP000789739"/>
    </source>
</evidence>
<dbReference type="Proteomes" id="UP000789739">
    <property type="component" value="Unassembled WGS sequence"/>
</dbReference>
<keyword evidence="2" id="KW-1185">Reference proteome</keyword>
<comment type="caution">
    <text evidence="1">The sequence shown here is derived from an EMBL/GenBank/DDBJ whole genome shotgun (WGS) entry which is preliminary data.</text>
</comment>
<name>A0A9N9ANL3_9GLOM</name>
<accession>A0A9N9ANL3</accession>
<organism evidence="1 2">
    <name type="scientific">Paraglomus brasilianum</name>
    <dbReference type="NCBI Taxonomy" id="144538"/>
    <lineage>
        <taxon>Eukaryota</taxon>
        <taxon>Fungi</taxon>
        <taxon>Fungi incertae sedis</taxon>
        <taxon>Mucoromycota</taxon>
        <taxon>Glomeromycotina</taxon>
        <taxon>Glomeromycetes</taxon>
        <taxon>Paraglomerales</taxon>
        <taxon>Paraglomeraceae</taxon>
        <taxon>Paraglomus</taxon>
    </lineage>
</organism>
<gene>
    <name evidence="1" type="ORF">PBRASI_LOCUS4351</name>
</gene>
<reference evidence="1" key="1">
    <citation type="submission" date="2021-06" db="EMBL/GenBank/DDBJ databases">
        <authorList>
            <person name="Kallberg Y."/>
            <person name="Tangrot J."/>
            <person name="Rosling A."/>
        </authorList>
    </citation>
    <scope>NUCLEOTIDE SEQUENCE</scope>
    <source>
        <strain evidence="1">BR232B</strain>
    </source>
</reference>